<evidence type="ECO:0000259" key="2">
    <source>
        <dbReference type="PROSITE" id="PS50883"/>
    </source>
</evidence>
<evidence type="ECO:0000313" key="5">
    <source>
        <dbReference type="EMBL" id="TWI55641.1"/>
    </source>
</evidence>
<dbReference type="Gene3D" id="3.30.70.270">
    <property type="match status" value="1"/>
</dbReference>
<organism evidence="5 6">
    <name type="scientific">Pseudomonas duriflava</name>
    <dbReference type="NCBI Taxonomy" id="459528"/>
    <lineage>
        <taxon>Bacteria</taxon>
        <taxon>Pseudomonadati</taxon>
        <taxon>Pseudomonadota</taxon>
        <taxon>Gammaproteobacteria</taxon>
        <taxon>Pseudomonadales</taxon>
        <taxon>Pseudomonadaceae</taxon>
        <taxon>Pseudomonas</taxon>
    </lineage>
</organism>
<feature type="domain" description="GGDEF" evidence="3">
    <location>
        <begin position="428"/>
        <end position="582"/>
    </location>
</feature>
<dbReference type="SUPFAM" id="SSF54631">
    <property type="entry name" value="CBS-domain pair"/>
    <property type="match status" value="1"/>
</dbReference>
<dbReference type="InterPro" id="IPR043128">
    <property type="entry name" value="Rev_trsase/Diguanyl_cyclase"/>
</dbReference>
<dbReference type="SUPFAM" id="SSF141868">
    <property type="entry name" value="EAL domain-like"/>
    <property type="match status" value="1"/>
</dbReference>
<dbReference type="PANTHER" id="PTHR33121">
    <property type="entry name" value="CYCLIC DI-GMP PHOSPHODIESTERASE PDEF"/>
    <property type="match status" value="1"/>
</dbReference>
<keyword evidence="1" id="KW-0129">CBS domain</keyword>
<dbReference type="Pfam" id="PF00990">
    <property type="entry name" value="GGDEF"/>
    <property type="match status" value="1"/>
</dbReference>
<sequence>MTVNEQLSALDHILAHSDLHSLYQPIVSLSERRIIGYEALSRGPSNSPLHSPLPLFATARTAQRLAELEMACRTCACTGFRDLGLEGKLFLNISPESLLESSHEQGRTLKLLQRLGIPASRIVIELTEQAPTDDMGLLDTALHYYRAMGFTIALDDLGAGYSSLRLWSELRPDYVKIDRHFIDGIHRDALKREFVGSILQMARASQAMVVAEGIELPEELAVLAEMGVDLVQGYLLSRPEANPPREAREVLPRIESRPSPFMSKDGGLTPLLLEQPAVPMDTLIPEVMALFQAKPSLNSLAVINDKGSPVGIVHHYALAETLRKPFAPDLFSRKPITRLMSQDFLAVDKTQSPLQVSRLLTRRARQRVEEDFIIVEQEQYRGMGRVIDILHVITEHKLQESRHAHPLTALPGSVPIYHHLTTLLERDCSAVVCHLDIDSLSPFNALYGYAQGDEVLLCLAQILSECLETTQDFIGHQGEDDFIIIFRSLDWRTRLTQLMETFQSRCHRFYTPKHLNDGCMIVEEADGRRREYPLLSLSVGAVRVLPGGTRRLDAHHVIRMASDARTQAKKIPGYSLHLMTETA</sequence>
<evidence type="ECO:0000259" key="4">
    <source>
        <dbReference type="PROSITE" id="PS51371"/>
    </source>
</evidence>
<comment type="caution">
    <text evidence="5">The sequence shown here is derived from an EMBL/GenBank/DDBJ whole genome shotgun (WGS) entry which is preliminary data.</text>
</comment>
<dbReference type="PROSITE" id="PS50887">
    <property type="entry name" value="GGDEF"/>
    <property type="match status" value="1"/>
</dbReference>
<gene>
    <name evidence="5" type="ORF">IQ22_01570</name>
</gene>
<dbReference type="RefSeq" id="WP_145140474.1">
    <property type="nucleotide sequence ID" value="NZ_VLKY01000004.1"/>
</dbReference>
<dbReference type="SUPFAM" id="SSF55073">
    <property type="entry name" value="Nucleotide cyclase"/>
    <property type="match status" value="1"/>
</dbReference>
<name>A0A562QFX5_9PSED</name>
<evidence type="ECO:0000313" key="6">
    <source>
        <dbReference type="Proteomes" id="UP000316905"/>
    </source>
</evidence>
<dbReference type="SMART" id="SM00267">
    <property type="entry name" value="GGDEF"/>
    <property type="match status" value="1"/>
</dbReference>
<dbReference type="SMART" id="SM00052">
    <property type="entry name" value="EAL"/>
    <property type="match status" value="1"/>
</dbReference>
<feature type="domain" description="CBS" evidence="4">
    <location>
        <begin position="268"/>
        <end position="330"/>
    </location>
</feature>
<dbReference type="PANTHER" id="PTHR33121:SF76">
    <property type="entry name" value="SIGNALING PROTEIN"/>
    <property type="match status" value="1"/>
</dbReference>
<dbReference type="GO" id="GO:0071111">
    <property type="term" value="F:cyclic-guanylate-specific phosphodiesterase activity"/>
    <property type="evidence" value="ECO:0007669"/>
    <property type="project" value="InterPro"/>
</dbReference>
<accession>A0A562QFX5</accession>
<keyword evidence="6" id="KW-1185">Reference proteome</keyword>
<dbReference type="Pfam" id="PF00563">
    <property type="entry name" value="EAL"/>
    <property type="match status" value="1"/>
</dbReference>
<dbReference type="Gene3D" id="3.20.20.450">
    <property type="entry name" value="EAL domain"/>
    <property type="match status" value="1"/>
</dbReference>
<feature type="domain" description="EAL" evidence="2">
    <location>
        <begin position="3"/>
        <end position="253"/>
    </location>
</feature>
<protein>
    <submittedName>
        <fullName evidence="5">EAL domain-containing protein (Putative c-di-GMP-specific phosphodiesterase class I)</fullName>
    </submittedName>
</protein>
<evidence type="ECO:0000256" key="1">
    <source>
        <dbReference type="PROSITE-ProRule" id="PRU00703"/>
    </source>
</evidence>
<proteinExistence type="predicted"/>
<dbReference type="InterPro" id="IPR029787">
    <property type="entry name" value="Nucleotide_cyclase"/>
</dbReference>
<dbReference type="InterPro" id="IPR001633">
    <property type="entry name" value="EAL_dom"/>
</dbReference>
<dbReference type="AlphaFoldDB" id="A0A562QFX5"/>
<reference evidence="5 6" key="1">
    <citation type="journal article" date="2015" name="Stand. Genomic Sci.">
        <title>Genomic Encyclopedia of Bacterial and Archaeal Type Strains, Phase III: the genomes of soil and plant-associated and newly described type strains.</title>
        <authorList>
            <person name="Whitman W.B."/>
            <person name="Woyke T."/>
            <person name="Klenk H.P."/>
            <person name="Zhou Y."/>
            <person name="Lilburn T.G."/>
            <person name="Beck B.J."/>
            <person name="De Vos P."/>
            <person name="Vandamme P."/>
            <person name="Eisen J.A."/>
            <person name="Garrity G."/>
            <person name="Hugenholtz P."/>
            <person name="Kyrpides N.C."/>
        </authorList>
    </citation>
    <scope>NUCLEOTIDE SEQUENCE [LARGE SCALE GENOMIC DNA]</scope>
    <source>
        <strain evidence="5 6">CGMCC 1.6858</strain>
    </source>
</reference>
<dbReference type="PROSITE" id="PS50883">
    <property type="entry name" value="EAL"/>
    <property type="match status" value="1"/>
</dbReference>
<dbReference type="InterPro" id="IPR035919">
    <property type="entry name" value="EAL_sf"/>
</dbReference>
<dbReference type="InterPro" id="IPR000644">
    <property type="entry name" value="CBS_dom"/>
</dbReference>
<dbReference type="Pfam" id="PF00571">
    <property type="entry name" value="CBS"/>
    <property type="match status" value="1"/>
</dbReference>
<evidence type="ECO:0000259" key="3">
    <source>
        <dbReference type="PROSITE" id="PS50887"/>
    </source>
</evidence>
<dbReference type="InterPro" id="IPR046342">
    <property type="entry name" value="CBS_dom_sf"/>
</dbReference>
<dbReference type="EMBL" id="VLKY01000004">
    <property type="protein sequence ID" value="TWI55641.1"/>
    <property type="molecule type" value="Genomic_DNA"/>
</dbReference>
<dbReference type="Proteomes" id="UP000316905">
    <property type="component" value="Unassembled WGS sequence"/>
</dbReference>
<dbReference type="OrthoDB" id="1673646at2"/>
<dbReference type="Gene3D" id="3.10.580.10">
    <property type="entry name" value="CBS-domain"/>
    <property type="match status" value="1"/>
</dbReference>
<dbReference type="InterPro" id="IPR000160">
    <property type="entry name" value="GGDEF_dom"/>
</dbReference>
<dbReference type="InterPro" id="IPR050706">
    <property type="entry name" value="Cyclic-di-GMP_PDE-like"/>
</dbReference>
<dbReference type="CDD" id="cd01948">
    <property type="entry name" value="EAL"/>
    <property type="match status" value="1"/>
</dbReference>
<dbReference type="PROSITE" id="PS51371">
    <property type="entry name" value="CBS"/>
    <property type="match status" value="1"/>
</dbReference>